<evidence type="ECO:0000313" key="1">
    <source>
        <dbReference type="EMBL" id="RKI88655.1"/>
    </source>
</evidence>
<dbReference type="EMBL" id="RAYQ01000026">
    <property type="protein sequence ID" value="RKI88655.1"/>
    <property type="molecule type" value="Genomic_DNA"/>
</dbReference>
<dbReference type="Gene3D" id="3.40.50.720">
    <property type="entry name" value="NAD(P)-binding Rossmann-like Domain"/>
    <property type="match status" value="1"/>
</dbReference>
<reference evidence="1 2" key="1">
    <citation type="submission" date="2018-09" db="EMBL/GenBank/DDBJ databases">
        <title>Murine metabolic-syndrome-specific gut microbial biobank.</title>
        <authorList>
            <person name="Liu C."/>
        </authorList>
    </citation>
    <scope>NUCLEOTIDE SEQUENCE [LARGE SCALE GENOMIC DNA]</scope>
    <source>
        <strain evidence="1 2">0.1xD8-82</strain>
    </source>
</reference>
<dbReference type="RefSeq" id="WP_120471876.1">
    <property type="nucleotide sequence ID" value="NZ_RAYQ01000026.1"/>
</dbReference>
<name>A0A3A9AQN8_9FIRM</name>
<keyword evidence="1" id="KW-0808">Transferase</keyword>
<sequence length="436" mass="50593">MEKRIEIMDYQDDFYKIMSESERKLVLYGMGAVAENVYLHFTNIFCVCDRKARNGELFHGIPVIAPDDLEKMDEKLAILICVKKEDYRTQIVDMLLSMNIDAFVFDFYNNSSFNTFRQQKRKIIKNACISKVRLVCSDNGWILCKFAEKMKEELLKSGIQAEIGKGVDITADINHHIAFHLYEPLLDCNDTLMITHVDTINKVNLIKHQLQVAKMGICMSRDMMSQLVQMGVPREKICYINPAQDGVIKPRKYVLGITHRVYDDHRKRSGALLDICNGINPDYFEFKIMGAGWEQIVEEVCKKGFLVTYYPEFDYDTYVQLIPSLDYYLYWGFDEGSMGYLDALAAGIGTIVTPQGYHLDTRNGLTYPCNTIADFIDVLSKLEMERYKTVSAVTNWTWENYTKKHIEVWKYIIGQEEGIYDNQHKYEDGINSVYRI</sequence>
<gene>
    <name evidence="1" type="ORF">D7V94_18935</name>
</gene>
<evidence type="ECO:0000313" key="2">
    <source>
        <dbReference type="Proteomes" id="UP000280696"/>
    </source>
</evidence>
<dbReference type="SUPFAM" id="SSF53756">
    <property type="entry name" value="UDP-Glycosyltransferase/glycogen phosphorylase"/>
    <property type="match status" value="1"/>
</dbReference>
<dbReference type="AlphaFoldDB" id="A0A3A9AQN8"/>
<organism evidence="1 2">
    <name type="scientific">Parablautia intestinalis</name>
    <dbReference type="NCBI Taxonomy" id="2320100"/>
    <lineage>
        <taxon>Bacteria</taxon>
        <taxon>Bacillati</taxon>
        <taxon>Bacillota</taxon>
        <taxon>Clostridia</taxon>
        <taxon>Lachnospirales</taxon>
        <taxon>Lachnospiraceae</taxon>
        <taxon>Parablautia</taxon>
    </lineage>
</organism>
<accession>A0A3A9AQN8</accession>
<protein>
    <submittedName>
        <fullName evidence="1">Glycosyltransferase family 1 protein</fullName>
    </submittedName>
</protein>
<dbReference type="Proteomes" id="UP000280696">
    <property type="component" value="Unassembled WGS sequence"/>
</dbReference>
<keyword evidence="2" id="KW-1185">Reference proteome</keyword>
<dbReference type="OrthoDB" id="1491410at2"/>
<comment type="caution">
    <text evidence="1">The sequence shown here is derived from an EMBL/GenBank/DDBJ whole genome shotgun (WGS) entry which is preliminary data.</text>
</comment>
<proteinExistence type="predicted"/>
<dbReference type="GO" id="GO:0016740">
    <property type="term" value="F:transferase activity"/>
    <property type="evidence" value="ECO:0007669"/>
    <property type="project" value="UniProtKB-KW"/>
</dbReference>